<sequence>MIKDDEVDVKRLKKILGNNIMMIIIVTVAILALFVGQQIGYRQGYTYVNDWYESYINESCYCSESRMTTNEYYAPFEINLTIT</sequence>
<name>A0A0F9KT18_9ZZZZ</name>
<feature type="transmembrane region" description="Helical" evidence="1">
    <location>
        <begin position="20"/>
        <end position="41"/>
    </location>
</feature>
<dbReference type="EMBL" id="LAZR01012747">
    <property type="protein sequence ID" value="KKM25283.1"/>
    <property type="molecule type" value="Genomic_DNA"/>
</dbReference>
<protein>
    <submittedName>
        <fullName evidence="2">Uncharacterized protein</fullName>
    </submittedName>
</protein>
<accession>A0A0F9KT18</accession>
<keyword evidence="1" id="KW-1133">Transmembrane helix</keyword>
<keyword evidence="1" id="KW-0812">Transmembrane</keyword>
<evidence type="ECO:0000256" key="1">
    <source>
        <dbReference type="SAM" id="Phobius"/>
    </source>
</evidence>
<reference evidence="2" key="1">
    <citation type="journal article" date="2015" name="Nature">
        <title>Complex archaea that bridge the gap between prokaryotes and eukaryotes.</title>
        <authorList>
            <person name="Spang A."/>
            <person name="Saw J.H."/>
            <person name="Jorgensen S.L."/>
            <person name="Zaremba-Niedzwiedzka K."/>
            <person name="Martijn J."/>
            <person name="Lind A.E."/>
            <person name="van Eijk R."/>
            <person name="Schleper C."/>
            <person name="Guy L."/>
            <person name="Ettema T.J."/>
        </authorList>
    </citation>
    <scope>NUCLEOTIDE SEQUENCE</scope>
</reference>
<organism evidence="2">
    <name type="scientific">marine sediment metagenome</name>
    <dbReference type="NCBI Taxonomy" id="412755"/>
    <lineage>
        <taxon>unclassified sequences</taxon>
        <taxon>metagenomes</taxon>
        <taxon>ecological metagenomes</taxon>
    </lineage>
</organism>
<keyword evidence="1" id="KW-0472">Membrane</keyword>
<evidence type="ECO:0000313" key="2">
    <source>
        <dbReference type="EMBL" id="KKM25283.1"/>
    </source>
</evidence>
<gene>
    <name evidence="2" type="ORF">LCGC14_1596500</name>
</gene>
<proteinExistence type="predicted"/>
<dbReference type="AlphaFoldDB" id="A0A0F9KT18"/>
<comment type="caution">
    <text evidence="2">The sequence shown here is derived from an EMBL/GenBank/DDBJ whole genome shotgun (WGS) entry which is preliminary data.</text>
</comment>